<dbReference type="GO" id="GO:0003684">
    <property type="term" value="F:damaged DNA binding"/>
    <property type="evidence" value="ECO:0007669"/>
    <property type="project" value="TreeGrafter"/>
</dbReference>
<dbReference type="SUPFAM" id="SSF52425">
    <property type="entry name" value="Cryptochrome/photolyase, N-terminal domain"/>
    <property type="match status" value="1"/>
</dbReference>
<comment type="function">
    <text evidence="6">May have a photoreceptor function.</text>
</comment>
<feature type="binding site" evidence="5">
    <location>
        <position position="307"/>
    </location>
    <ligand>
        <name>FAD</name>
        <dbReference type="ChEBI" id="CHEBI:57692"/>
    </ligand>
</feature>
<sequence>MARRIAIALLRNDLRVSDNPILYAARDAPGVTHLLPLFVFDERQVELSGVVGFKEARSPKDGPLLDAKTRICGFWRTGRHRARFLAQSVFDLKSQLESVGSNLGVYLGRPENVVPRLVHQLRVQGDTIEGVWLQRESASEEISVERRLSRALEEIQTTLHLDAGARTLVHESDLPFQMPSQLPDVFTTFRKRVEGLNEKMIRPVLPNSSKAEWKPFPTIETHSKDTDTPESRIFALPKDLTEDLFVEQLTVPLSAELLPGDKSHGMAYYEVPGTAFPFKGGESFARQRLDYYLGAGGTGENCPATTYKETRNGLLGADYSTKFSPYLTFGCLSAREVAARCDDLEDRLREAGKLTDAARKNIYWIKFELLWRDYMFFINVKYGDNLFKPQGLSTGLSSGDANARSDWNQWESRDSKLQAWVSKNEKLSNLFEKSLTSASYMSNRGRQNVASYLIKDLYFDWRIGAGSYVAGVGNDPREERKFNVIKQAKDYDPDGEYVTQWVPEVSGSELSGFQRHIPWRIWSGSEENNWSRSYPRSPVVEDSSWKKFYSDGDGKRGRYEGGSQRGRGTGRGRRGRGGGRGRNNRGGSRDD</sequence>
<dbReference type="InterPro" id="IPR005101">
    <property type="entry name" value="Cryptochr/Photolyase_FAD-bd"/>
</dbReference>
<dbReference type="GO" id="GO:0003904">
    <property type="term" value="F:deoxyribodipyrimidine photo-lyase activity"/>
    <property type="evidence" value="ECO:0007669"/>
    <property type="project" value="TreeGrafter"/>
</dbReference>
<dbReference type="Pfam" id="PF00875">
    <property type="entry name" value="DNA_photolyase"/>
    <property type="match status" value="1"/>
</dbReference>
<feature type="binding site" evidence="5">
    <location>
        <begin position="368"/>
        <end position="377"/>
    </location>
    <ligand>
        <name>FAD</name>
        <dbReference type="ChEBI" id="CHEBI:57692"/>
    </ligand>
</feature>
<name>A0A8H3C6H7_9AGAM</name>
<accession>A0A8H3C6H7</accession>
<keyword evidence="3 5" id="KW-0274">FAD</keyword>
<dbReference type="InterPro" id="IPR036155">
    <property type="entry name" value="Crypto/Photolyase_N_sf"/>
</dbReference>
<evidence type="ECO:0000256" key="8">
    <source>
        <dbReference type="SAM" id="MobiDB-lite"/>
    </source>
</evidence>
<dbReference type="InterPro" id="IPR014729">
    <property type="entry name" value="Rossmann-like_a/b/a_fold"/>
</dbReference>
<dbReference type="Pfam" id="PF03441">
    <property type="entry name" value="FAD_binding_7"/>
    <property type="match status" value="1"/>
</dbReference>
<dbReference type="AlphaFoldDB" id="A0A8H3C6H7"/>
<evidence type="ECO:0000256" key="5">
    <source>
        <dbReference type="PIRSR" id="PIRSR602081-1"/>
    </source>
</evidence>
<proteinExistence type="inferred from homology"/>
<evidence type="ECO:0000256" key="6">
    <source>
        <dbReference type="RuleBase" id="RU367151"/>
    </source>
</evidence>
<feature type="binding site" evidence="5">
    <location>
        <begin position="320"/>
        <end position="324"/>
    </location>
    <ligand>
        <name>FAD</name>
        <dbReference type="ChEBI" id="CHEBI:57692"/>
    </ligand>
</feature>
<evidence type="ECO:0000256" key="7">
    <source>
        <dbReference type="SAM" id="Coils"/>
    </source>
</evidence>
<evidence type="ECO:0000313" key="11">
    <source>
        <dbReference type="Proteomes" id="UP000663888"/>
    </source>
</evidence>
<keyword evidence="4 6" id="KW-0157">Chromophore</keyword>
<evidence type="ECO:0000256" key="2">
    <source>
        <dbReference type="ARBA" id="ARBA00022630"/>
    </source>
</evidence>
<gene>
    <name evidence="10" type="ORF">RDB_LOCUS110845</name>
</gene>
<comment type="similarity">
    <text evidence="1 6">Belongs to the DNA photolyase class-1 family.</text>
</comment>
<dbReference type="SUPFAM" id="SSF48173">
    <property type="entry name" value="Cryptochrome/photolyase FAD-binding domain"/>
    <property type="match status" value="1"/>
</dbReference>
<dbReference type="PANTHER" id="PTHR11455:SF22">
    <property type="entry name" value="CRYPTOCHROME DASH"/>
    <property type="match status" value="1"/>
</dbReference>
<dbReference type="PROSITE" id="PS51645">
    <property type="entry name" value="PHR_CRY_ALPHA_BETA"/>
    <property type="match status" value="1"/>
</dbReference>
<dbReference type="Gene3D" id="3.40.50.620">
    <property type="entry name" value="HUPs"/>
    <property type="match status" value="1"/>
</dbReference>
<evidence type="ECO:0000313" key="10">
    <source>
        <dbReference type="EMBL" id="CAE6473093.1"/>
    </source>
</evidence>
<dbReference type="InterPro" id="IPR002081">
    <property type="entry name" value="Cryptochrome/DNA_photolyase_1"/>
</dbReference>
<dbReference type="InterPro" id="IPR006050">
    <property type="entry name" value="DNA_photolyase_N"/>
</dbReference>
<dbReference type="InterPro" id="IPR036134">
    <property type="entry name" value="Crypto/Photolyase_FAD-like_sf"/>
</dbReference>
<comment type="cofactor">
    <cofactor evidence="5 6">
        <name>FAD</name>
        <dbReference type="ChEBI" id="CHEBI:57692"/>
    </cofactor>
    <text evidence="5 6">Binds 1 FAD per subunit.</text>
</comment>
<evidence type="ECO:0000256" key="3">
    <source>
        <dbReference type="ARBA" id="ARBA00022827"/>
    </source>
</evidence>
<organism evidence="10 11">
    <name type="scientific">Rhizoctonia solani</name>
    <dbReference type="NCBI Taxonomy" id="456999"/>
    <lineage>
        <taxon>Eukaryota</taxon>
        <taxon>Fungi</taxon>
        <taxon>Dikarya</taxon>
        <taxon>Basidiomycota</taxon>
        <taxon>Agaricomycotina</taxon>
        <taxon>Agaricomycetes</taxon>
        <taxon>Cantharellales</taxon>
        <taxon>Ceratobasidiaceae</taxon>
        <taxon>Rhizoctonia</taxon>
    </lineage>
</organism>
<feature type="compositionally biased region" description="Basic and acidic residues" evidence="8">
    <location>
        <begin position="545"/>
        <end position="559"/>
    </location>
</feature>
<keyword evidence="7" id="KW-0175">Coiled coil</keyword>
<dbReference type="GO" id="GO:0071949">
    <property type="term" value="F:FAD binding"/>
    <property type="evidence" value="ECO:0007669"/>
    <property type="project" value="TreeGrafter"/>
</dbReference>
<feature type="region of interest" description="Disordered" evidence="8">
    <location>
        <begin position="545"/>
        <end position="591"/>
    </location>
</feature>
<protein>
    <recommendedName>
        <fullName evidence="6">Cryptochrome DASH</fullName>
    </recommendedName>
</protein>
<feature type="compositionally biased region" description="Basic residues" evidence="8">
    <location>
        <begin position="568"/>
        <end position="583"/>
    </location>
</feature>
<dbReference type="EMBL" id="CAJMWX010001181">
    <property type="protein sequence ID" value="CAE6473093.1"/>
    <property type="molecule type" value="Genomic_DNA"/>
</dbReference>
<feature type="domain" description="Photolyase/cryptochrome alpha/beta" evidence="9">
    <location>
        <begin position="4"/>
        <end position="165"/>
    </location>
</feature>
<dbReference type="Gene3D" id="1.10.579.10">
    <property type="entry name" value="DNA Cyclobutane Dipyrimidine Photolyase, subunit A, domain 3"/>
    <property type="match status" value="2"/>
</dbReference>
<dbReference type="GO" id="GO:0000719">
    <property type="term" value="P:photoreactive repair"/>
    <property type="evidence" value="ECO:0007669"/>
    <property type="project" value="TreeGrafter"/>
</dbReference>
<evidence type="ECO:0000256" key="1">
    <source>
        <dbReference type="ARBA" id="ARBA00005862"/>
    </source>
</evidence>
<dbReference type="Gene3D" id="1.25.40.80">
    <property type="match status" value="1"/>
</dbReference>
<evidence type="ECO:0000256" key="4">
    <source>
        <dbReference type="ARBA" id="ARBA00022991"/>
    </source>
</evidence>
<evidence type="ECO:0000259" key="9">
    <source>
        <dbReference type="PROSITE" id="PS51645"/>
    </source>
</evidence>
<dbReference type="Proteomes" id="UP000663888">
    <property type="component" value="Unassembled WGS sequence"/>
</dbReference>
<dbReference type="PANTHER" id="PTHR11455">
    <property type="entry name" value="CRYPTOCHROME"/>
    <property type="match status" value="1"/>
</dbReference>
<comment type="cofactor">
    <cofactor evidence="6">
        <name>(6R)-5,10-methylene-5,6,7,8-tetrahydrofolate</name>
        <dbReference type="ChEBI" id="CHEBI:15636"/>
    </cofactor>
    <text evidence="6">Binds 1 5,10-methenyltetrahydrofolate (MTHF) per subunit.</text>
</comment>
<comment type="caution">
    <text evidence="10">The sequence shown here is derived from an EMBL/GenBank/DDBJ whole genome shotgun (WGS) entry which is preliminary data.</text>
</comment>
<dbReference type="NCBIfam" id="TIGR02765">
    <property type="entry name" value="crypto_DASH"/>
    <property type="match status" value="1"/>
</dbReference>
<dbReference type="InterPro" id="IPR014133">
    <property type="entry name" value="Cry_DASH"/>
</dbReference>
<feature type="coiled-coil region" evidence="7">
    <location>
        <begin position="334"/>
        <end position="361"/>
    </location>
</feature>
<reference evidence="10" key="1">
    <citation type="submission" date="2021-01" db="EMBL/GenBank/DDBJ databases">
        <authorList>
            <person name="Kaushik A."/>
        </authorList>
    </citation>
    <scope>NUCLEOTIDE SEQUENCE</scope>
    <source>
        <strain evidence="10">AG4-R118</strain>
    </source>
</reference>
<keyword evidence="2 5" id="KW-0285">Flavoprotein</keyword>